<organism evidence="2">
    <name type="scientific">Thermofilum pendens</name>
    <dbReference type="NCBI Taxonomy" id="2269"/>
    <lineage>
        <taxon>Archaea</taxon>
        <taxon>Thermoproteota</taxon>
        <taxon>Thermoprotei</taxon>
        <taxon>Thermofilales</taxon>
        <taxon>Thermofilaceae</taxon>
        <taxon>Thermofilum</taxon>
    </lineage>
</organism>
<dbReference type="PANTHER" id="PTHR35090">
    <property type="entry name" value="DNA-DIRECTED RNA POLYMERASE SUBUNIT I"/>
    <property type="match status" value="1"/>
</dbReference>
<dbReference type="Gene3D" id="3.30.1380.20">
    <property type="entry name" value="Trafficking protein particle complex subunit 3"/>
    <property type="match status" value="1"/>
</dbReference>
<dbReference type="SMART" id="SM00989">
    <property type="entry name" value="V4R"/>
    <property type="match status" value="1"/>
</dbReference>
<gene>
    <name evidence="2" type="ORF">ENV88_06920</name>
</gene>
<dbReference type="Pfam" id="PF02830">
    <property type="entry name" value="V4R"/>
    <property type="match status" value="1"/>
</dbReference>
<feature type="domain" description="4-vinyl reductase 4VR" evidence="1">
    <location>
        <begin position="126"/>
        <end position="187"/>
    </location>
</feature>
<comment type="caution">
    <text evidence="2">The sequence shown here is derived from an EMBL/GenBank/DDBJ whole genome shotgun (WGS) entry which is preliminary data.</text>
</comment>
<evidence type="ECO:0000313" key="2">
    <source>
        <dbReference type="EMBL" id="HGB25735.1"/>
    </source>
</evidence>
<name>A0A7C3SPB1_THEPE</name>
<dbReference type="InterPro" id="IPR004096">
    <property type="entry name" value="V4R"/>
</dbReference>
<dbReference type="AlphaFoldDB" id="A0A7C3SPB1"/>
<reference evidence="2" key="1">
    <citation type="journal article" date="2020" name="mSystems">
        <title>Genome- and Community-Level Interaction Insights into Carbon Utilization and Element Cycling Functions of Hydrothermarchaeota in Hydrothermal Sediment.</title>
        <authorList>
            <person name="Zhou Z."/>
            <person name="Liu Y."/>
            <person name="Xu W."/>
            <person name="Pan J."/>
            <person name="Luo Z.H."/>
            <person name="Li M."/>
        </authorList>
    </citation>
    <scope>NUCLEOTIDE SEQUENCE [LARGE SCALE GENOMIC DNA]</scope>
    <source>
        <strain evidence="2">SpSt-8</strain>
    </source>
</reference>
<proteinExistence type="predicted"/>
<dbReference type="InterPro" id="IPR024096">
    <property type="entry name" value="NO_sig/Golgi_transp_ligand-bd"/>
</dbReference>
<sequence length="188" mass="20982">MTALDISGAVKAYRERSLREARNEVELNPPSESVTLIDLLASERPTFQELNPEDLVYVATFRLLRWSEPRELGGRVMSIVLFSAGRSLGERAVESGLVRSMEDIAVFAYNQRVGLVDVVELNEEKGLVHIYESISSAGIPNIGRAVCHFERGFLAGVLSALMKRKVYVSEVRCWGTGYTHDAFEIKFA</sequence>
<dbReference type="EMBL" id="DTIB01000116">
    <property type="protein sequence ID" value="HGB25735.1"/>
    <property type="molecule type" value="Genomic_DNA"/>
</dbReference>
<dbReference type="PANTHER" id="PTHR35090:SF2">
    <property type="entry name" value="ARSR FAMILY TRANSCRIPTIONAL REGULATOR"/>
    <property type="match status" value="1"/>
</dbReference>
<protein>
    <recommendedName>
        <fullName evidence="1">4-vinyl reductase 4VR domain-containing protein</fullName>
    </recommendedName>
</protein>
<evidence type="ECO:0000259" key="1">
    <source>
        <dbReference type="SMART" id="SM00989"/>
    </source>
</evidence>
<accession>A0A7C3SPB1</accession>
<dbReference type="SUPFAM" id="SSF111126">
    <property type="entry name" value="Ligand-binding domain in the NO signalling and Golgi transport"/>
    <property type="match status" value="1"/>
</dbReference>